<evidence type="ECO:0008006" key="3">
    <source>
        <dbReference type="Google" id="ProtNLM"/>
    </source>
</evidence>
<accession>A0ABD0ZYX0</accession>
<dbReference type="PANTHER" id="PTHR33067">
    <property type="entry name" value="RNA-DIRECTED DNA POLYMERASE-RELATED"/>
    <property type="match status" value="1"/>
</dbReference>
<dbReference type="Proteomes" id="UP001558713">
    <property type="component" value="Unassembled WGS sequence"/>
</dbReference>
<dbReference type="AlphaFoldDB" id="A0ABD0ZYX0"/>
<comment type="caution">
    <text evidence="1">The sequence shown here is derived from an EMBL/GenBank/DDBJ whole genome shotgun (WGS) entry which is preliminary data.</text>
</comment>
<dbReference type="EMBL" id="JBANAX010000841">
    <property type="protein sequence ID" value="KAL1191821.1"/>
    <property type="molecule type" value="Genomic_DNA"/>
</dbReference>
<dbReference type="PANTHER" id="PTHR33067:SF31">
    <property type="entry name" value="RNA-DIRECTED DNA POLYMERASE"/>
    <property type="match status" value="1"/>
</dbReference>
<evidence type="ECO:0000313" key="1">
    <source>
        <dbReference type="EMBL" id="KAL1191821.1"/>
    </source>
</evidence>
<reference evidence="1 2" key="1">
    <citation type="submission" date="2024-04" db="EMBL/GenBank/DDBJ databases">
        <title>Genome assembly C_amara_ONT_v2.</title>
        <authorList>
            <person name="Yant L."/>
            <person name="Moore C."/>
            <person name="Slenker M."/>
        </authorList>
    </citation>
    <scope>NUCLEOTIDE SEQUENCE [LARGE SCALE GENOMIC DNA]</scope>
    <source>
        <tissue evidence="1">Leaf</tissue>
    </source>
</reference>
<protein>
    <recommendedName>
        <fullName evidence="3">Aspartic peptidase DDI1-type domain-containing protein</fullName>
    </recommendedName>
</protein>
<dbReference type="InterPro" id="IPR021109">
    <property type="entry name" value="Peptidase_aspartic_dom_sf"/>
</dbReference>
<sequence>MSKLLKVRRTLHQLPRINPSNLTHYHGKKMSSQIIKHHQRMLHKRENPVKLIFPYPIKGMNFLDSLCDTGASANMMSNTIAIKLKIVDIKPSTVSIKLGDAFNKNPRGSVQNLIVQVGGCLVPVDFNIIGMSERYHTPLIFEKTFLDIVHGSSG</sequence>
<evidence type="ECO:0000313" key="2">
    <source>
        <dbReference type="Proteomes" id="UP001558713"/>
    </source>
</evidence>
<keyword evidence="2" id="KW-1185">Reference proteome</keyword>
<gene>
    <name evidence="1" type="ORF">V5N11_019030</name>
</gene>
<name>A0ABD0ZYX0_CARAN</name>
<dbReference type="Gene3D" id="2.40.70.10">
    <property type="entry name" value="Acid Proteases"/>
    <property type="match status" value="1"/>
</dbReference>
<proteinExistence type="predicted"/>
<organism evidence="1 2">
    <name type="scientific">Cardamine amara subsp. amara</name>
    <dbReference type="NCBI Taxonomy" id="228776"/>
    <lineage>
        <taxon>Eukaryota</taxon>
        <taxon>Viridiplantae</taxon>
        <taxon>Streptophyta</taxon>
        <taxon>Embryophyta</taxon>
        <taxon>Tracheophyta</taxon>
        <taxon>Spermatophyta</taxon>
        <taxon>Magnoliopsida</taxon>
        <taxon>eudicotyledons</taxon>
        <taxon>Gunneridae</taxon>
        <taxon>Pentapetalae</taxon>
        <taxon>rosids</taxon>
        <taxon>malvids</taxon>
        <taxon>Brassicales</taxon>
        <taxon>Brassicaceae</taxon>
        <taxon>Cardamineae</taxon>
        <taxon>Cardamine</taxon>
    </lineage>
</organism>